<dbReference type="PROSITE" id="PS50933">
    <property type="entry name" value="CHRD"/>
    <property type="match status" value="1"/>
</dbReference>
<dbReference type="SMART" id="SM00754">
    <property type="entry name" value="CHRD"/>
    <property type="match status" value="1"/>
</dbReference>
<organism evidence="3 4">
    <name type="scientific">Siculibacillus lacustris</name>
    <dbReference type="NCBI Taxonomy" id="1549641"/>
    <lineage>
        <taxon>Bacteria</taxon>
        <taxon>Pseudomonadati</taxon>
        <taxon>Pseudomonadota</taxon>
        <taxon>Alphaproteobacteria</taxon>
        <taxon>Hyphomicrobiales</taxon>
        <taxon>Ancalomicrobiaceae</taxon>
        <taxon>Siculibacillus</taxon>
    </lineage>
</organism>
<evidence type="ECO:0000313" key="4">
    <source>
        <dbReference type="Proteomes" id="UP000292781"/>
    </source>
</evidence>
<dbReference type="EMBL" id="SJFN01000004">
    <property type="protein sequence ID" value="TBW40462.1"/>
    <property type="molecule type" value="Genomic_DNA"/>
</dbReference>
<keyword evidence="4" id="KW-1185">Reference proteome</keyword>
<proteinExistence type="predicted"/>
<keyword evidence="1" id="KW-0732">Signal</keyword>
<dbReference type="AlphaFoldDB" id="A0A4Q9VW09"/>
<comment type="caution">
    <text evidence="3">The sequence shown here is derived from an EMBL/GenBank/DDBJ whole genome shotgun (WGS) entry which is preliminary data.</text>
</comment>
<gene>
    <name evidence="3" type="ORF">EYW49_03985</name>
</gene>
<dbReference type="Pfam" id="PF07452">
    <property type="entry name" value="CHRD"/>
    <property type="match status" value="1"/>
</dbReference>
<dbReference type="OrthoDB" id="571052at2"/>
<accession>A0A4Q9VW09</accession>
<evidence type="ECO:0000256" key="1">
    <source>
        <dbReference type="SAM" id="SignalP"/>
    </source>
</evidence>
<evidence type="ECO:0000313" key="3">
    <source>
        <dbReference type="EMBL" id="TBW40462.1"/>
    </source>
</evidence>
<protein>
    <submittedName>
        <fullName evidence="3">CHRD domain-containing protein</fullName>
    </submittedName>
</protein>
<sequence length="142" mass="14200">MFRTLLAAAIATAALTAGGSAFADMTAFRATLSAAQEVPPNPSAATGAFEVVWDATTRTIAYKGRYAGLTGPATAAHIHGPAEKGANAGVLVPLAATASPFEGTATLTEAQAADLVAGRLYVNVHTAAHPAGEIRGQLGKAE</sequence>
<name>A0A4Q9VW09_9HYPH</name>
<feature type="domain" description="CHRD" evidence="2">
    <location>
        <begin position="24"/>
        <end position="142"/>
    </location>
</feature>
<evidence type="ECO:0000259" key="2">
    <source>
        <dbReference type="PROSITE" id="PS50933"/>
    </source>
</evidence>
<feature type="signal peptide" evidence="1">
    <location>
        <begin position="1"/>
        <end position="23"/>
    </location>
</feature>
<dbReference type="InterPro" id="IPR010895">
    <property type="entry name" value="CHRD"/>
</dbReference>
<reference evidence="3 4" key="1">
    <citation type="submission" date="2019-02" db="EMBL/GenBank/DDBJ databases">
        <title>Siculibacillus lacustris gen. nov., sp. nov., a new rosette-forming bacterium isolated from a freshwater crater lake (Lake St. Ana, Romania).</title>
        <authorList>
            <person name="Felfoldi T."/>
            <person name="Marton Z."/>
            <person name="Szabo A."/>
            <person name="Mentes A."/>
            <person name="Boka K."/>
            <person name="Marialigeti K."/>
            <person name="Mathe I."/>
            <person name="Koncz M."/>
            <person name="Schumann P."/>
            <person name="Toth E."/>
        </authorList>
    </citation>
    <scope>NUCLEOTIDE SEQUENCE [LARGE SCALE GENOMIC DNA]</scope>
    <source>
        <strain evidence="3 4">SA-279</strain>
    </source>
</reference>
<feature type="chain" id="PRO_5020586346" evidence="1">
    <location>
        <begin position="24"/>
        <end position="142"/>
    </location>
</feature>
<dbReference type="Proteomes" id="UP000292781">
    <property type="component" value="Unassembled WGS sequence"/>
</dbReference>